<dbReference type="EMBL" id="CDRZ01000044">
    <property type="protein sequence ID" value="CEO87977.1"/>
    <property type="molecule type" value="Genomic_DNA"/>
</dbReference>
<accession>A0A0B7MJY7</accession>
<dbReference type="NCBIfam" id="TIGR03172">
    <property type="entry name" value="selenium cofactor biosynthesis protein YqeC"/>
    <property type="match status" value="1"/>
</dbReference>
<sequence>MKLYDALELEKNELVCFVGAGGKTGLMHQLLAECAQQGARVLVTTSTKMFKSQLTDCCRLYLEQDEDKLRRKLIDASASERVLAAAEGLIANKVIGLSREAIDRLYISGVFDFILVEADGARGRALKAPASFEPQVPERTTCVAVIAGVDVLGRPLTEEYVHRHHIVAELAKQRVGTPVTAETILSVFKYYLLLLNRLSSGLRVIPVLNKADDQYAQHKAKNIARVLLPEMGRVLIASTLSQEPVQEVVL</sequence>
<evidence type="ECO:0000313" key="2">
    <source>
        <dbReference type="Proteomes" id="UP000046155"/>
    </source>
</evidence>
<gene>
    <name evidence="1" type="ORF">SSCH_1380006</name>
</gene>
<keyword evidence="2" id="KW-1185">Reference proteome</keyword>
<organism evidence="1 2">
    <name type="scientific">Syntrophaceticus schinkii</name>
    <dbReference type="NCBI Taxonomy" id="499207"/>
    <lineage>
        <taxon>Bacteria</taxon>
        <taxon>Bacillati</taxon>
        <taxon>Bacillota</taxon>
        <taxon>Clostridia</taxon>
        <taxon>Thermoanaerobacterales</taxon>
        <taxon>Thermoanaerobacterales Family III. Incertae Sedis</taxon>
        <taxon>Syntrophaceticus</taxon>
    </lineage>
</organism>
<dbReference type="InterPro" id="IPR017587">
    <property type="entry name" value="YqeC"/>
</dbReference>
<dbReference type="RefSeq" id="WP_052835250.1">
    <property type="nucleotide sequence ID" value="NZ_CDRZ01000044.1"/>
</dbReference>
<reference evidence="2" key="1">
    <citation type="submission" date="2015-01" db="EMBL/GenBank/DDBJ databases">
        <authorList>
            <person name="Manzoor Shahid"/>
            <person name="Zubair Saima"/>
        </authorList>
    </citation>
    <scope>NUCLEOTIDE SEQUENCE [LARGE SCALE GENOMIC DNA]</scope>
    <source>
        <strain evidence="2">Sp3</strain>
    </source>
</reference>
<dbReference type="Pfam" id="PF19842">
    <property type="entry name" value="YqeC"/>
    <property type="match status" value="1"/>
</dbReference>
<evidence type="ECO:0000313" key="1">
    <source>
        <dbReference type="EMBL" id="CEO87977.1"/>
    </source>
</evidence>
<dbReference type="OrthoDB" id="368187at2"/>
<proteinExistence type="predicted"/>
<protein>
    <submittedName>
        <fullName evidence="1">Uncharacterized MobA-related protein-like protein</fullName>
    </submittedName>
</protein>
<dbReference type="Proteomes" id="UP000046155">
    <property type="component" value="Unassembled WGS sequence"/>
</dbReference>
<dbReference type="AlphaFoldDB" id="A0A0B7MJY7"/>
<name>A0A0B7MJY7_9FIRM</name>